<dbReference type="InterPro" id="IPR036291">
    <property type="entry name" value="NAD(P)-bd_dom_sf"/>
</dbReference>
<protein>
    <submittedName>
        <fullName evidence="3">SDR family oxidoreductase</fullName>
    </submittedName>
</protein>
<organism evidence="3 4">
    <name type="scientific">Paenibacillus nanensis</name>
    <dbReference type="NCBI Taxonomy" id="393251"/>
    <lineage>
        <taxon>Bacteria</taxon>
        <taxon>Bacillati</taxon>
        <taxon>Bacillota</taxon>
        <taxon>Bacilli</taxon>
        <taxon>Bacillales</taxon>
        <taxon>Paenibacillaceae</taxon>
        <taxon>Paenibacillus</taxon>
    </lineage>
</organism>
<evidence type="ECO:0000313" key="3">
    <source>
        <dbReference type="EMBL" id="RIX50043.1"/>
    </source>
</evidence>
<accession>A0A3A1UUV0</accession>
<dbReference type="Gene3D" id="3.40.50.720">
    <property type="entry name" value="NAD(P)-binding Rossmann-like Domain"/>
    <property type="match status" value="1"/>
</dbReference>
<dbReference type="EMBL" id="QXQA01000016">
    <property type="protein sequence ID" value="RIX50043.1"/>
    <property type="molecule type" value="Genomic_DNA"/>
</dbReference>
<gene>
    <name evidence="3" type="ORF">D3P08_21040</name>
</gene>
<comment type="similarity">
    <text evidence="1">Belongs to the short-chain dehydrogenases/reductases (SDR) family.</text>
</comment>
<sequence>MEELNMDYGLQGKVAFITGGSRGIGRAAARKFAAEGAHVYITYLSNRSEADRTIDDIQASGGSGEAVQMSLNDEQSILEAIDHVKKEKKRLDVLVNNAVFWGQEAAIEESANDAWFAVIDQTVKGTYRMTKAAVPLMKQGGWGRLIHVSTSLVHVGKPKETANLTAKAALHGFSRTLAVELAANGIYSNVVIPELTRSEWVTQAFPPQMLEEYARLFPTGRLGTPDDVASLILYLGSAANSFVNGEEIRVTGGK</sequence>
<dbReference type="InterPro" id="IPR050259">
    <property type="entry name" value="SDR"/>
</dbReference>
<dbReference type="OrthoDB" id="9805904at2"/>
<keyword evidence="4" id="KW-1185">Reference proteome</keyword>
<evidence type="ECO:0000256" key="2">
    <source>
        <dbReference type="ARBA" id="ARBA00023002"/>
    </source>
</evidence>
<dbReference type="FunFam" id="3.40.50.720:FF:000173">
    <property type="entry name" value="3-oxoacyl-[acyl-carrier protein] reductase"/>
    <property type="match status" value="1"/>
</dbReference>
<dbReference type="PANTHER" id="PTHR42879">
    <property type="entry name" value="3-OXOACYL-(ACYL-CARRIER-PROTEIN) REDUCTASE"/>
    <property type="match status" value="1"/>
</dbReference>
<dbReference type="PRINTS" id="PR00081">
    <property type="entry name" value="GDHRDH"/>
</dbReference>
<dbReference type="Proteomes" id="UP000266482">
    <property type="component" value="Unassembled WGS sequence"/>
</dbReference>
<dbReference type="Pfam" id="PF13561">
    <property type="entry name" value="adh_short_C2"/>
    <property type="match status" value="1"/>
</dbReference>
<dbReference type="SUPFAM" id="SSF51735">
    <property type="entry name" value="NAD(P)-binding Rossmann-fold domains"/>
    <property type="match status" value="1"/>
</dbReference>
<name>A0A3A1UUV0_9BACL</name>
<proteinExistence type="inferred from homology"/>
<evidence type="ECO:0000313" key="4">
    <source>
        <dbReference type="Proteomes" id="UP000266482"/>
    </source>
</evidence>
<dbReference type="CDD" id="cd05233">
    <property type="entry name" value="SDR_c"/>
    <property type="match status" value="1"/>
</dbReference>
<dbReference type="PRINTS" id="PR00080">
    <property type="entry name" value="SDRFAMILY"/>
</dbReference>
<dbReference type="GO" id="GO:0016491">
    <property type="term" value="F:oxidoreductase activity"/>
    <property type="evidence" value="ECO:0007669"/>
    <property type="project" value="UniProtKB-KW"/>
</dbReference>
<comment type="caution">
    <text evidence="3">The sequence shown here is derived from an EMBL/GenBank/DDBJ whole genome shotgun (WGS) entry which is preliminary data.</text>
</comment>
<dbReference type="InterPro" id="IPR002347">
    <property type="entry name" value="SDR_fam"/>
</dbReference>
<reference evidence="3 4" key="1">
    <citation type="submission" date="2018-09" db="EMBL/GenBank/DDBJ databases">
        <title>Paenibacillus aracenensis nov. sp. isolated from a cave in southern Spain.</title>
        <authorList>
            <person name="Jurado V."/>
            <person name="Gutierrez-Patricio S."/>
            <person name="Gonzalez-Pimentel J.L."/>
            <person name="Miller A.Z."/>
            <person name="Laiz L."/>
            <person name="Saiz-Jimenez C."/>
        </authorList>
    </citation>
    <scope>NUCLEOTIDE SEQUENCE [LARGE SCALE GENOMIC DNA]</scope>
    <source>
        <strain evidence="3 4">DSM 22867</strain>
    </source>
</reference>
<dbReference type="AlphaFoldDB" id="A0A3A1UUV0"/>
<keyword evidence="2" id="KW-0560">Oxidoreductase</keyword>
<evidence type="ECO:0000256" key="1">
    <source>
        <dbReference type="ARBA" id="ARBA00006484"/>
    </source>
</evidence>
<dbReference type="PANTHER" id="PTHR42879:SF2">
    <property type="entry name" value="3-OXOACYL-[ACYL-CARRIER-PROTEIN] REDUCTASE FABG"/>
    <property type="match status" value="1"/>
</dbReference>